<keyword evidence="2" id="KW-0547">Nucleotide-binding</keyword>
<dbReference type="PANTHER" id="PTHR42939">
    <property type="entry name" value="ABC TRANSPORTER ATP-BINDING PROTEIN ALBC-RELATED"/>
    <property type="match status" value="1"/>
</dbReference>
<dbReference type="SUPFAM" id="SSF52540">
    <property type="entry name" value="P-loop containing nucleoside triphosphate hydrolases"/>
    <property type="match status" value="1"/>
</dbReference>
<organism evidence="5 6">
    <name type="scientific">Pilibacter termitis</name>
    <dbReference type="NCBI Taxonomy" id="263852"/>
    <lineage>
        <taxon>Bacteria</taxon>
        <taxon>Bacillati</taxon>
        <taxon>Bacillota</taxon>
        <taxon>Bacilli</taxon>
        <taxon>Lactobacillales</taxon>
        <taxon>Enterococcaceae</taxon>
        <taxon>Pilibacter</taxon>
    </lineage>
</organism>
<dbReference type="Gene3D" id="3.40.50.300">
    <property type="entry name" value="P-loop containing nucleotide triphosphate hydrolases"/>
    <property type="match status" value="1"/>
</dbReference>
<dbReference type="AlphaFoldDB" id="A0A1T4LN14"/>
<dbReference type="SMART" id="SM00382">
    <property type="entry name" value="AAA"/>
    <property type="match status" value="1"/>
</dbReference>
<evidence type="ECO:0000256" key="1">
    <source>
        <dbReference type="ARBA" id="ARBA00022448"/>
    </source>
</evidence>
<gene>
    <name evidence="5" type="ORF">SAMN02745116_00736</name>
</gene>
<name>A0A1T4LN14_9ENTE</name>
<evidence type="ECO:0000256" key="2">
    <source>
        <dbReference type="ARBA" id="ARBA00022741"/>
    </source>
</evidence>
<accession>A0A1T4LN14</accession>
<keyword evidence="3 5" id="KW-0067">ATP-binding</keyword>
<dbReference type="CDD" id="cd03230">
    <property type="entry name" value="ABC_DR_subfamily_A"/>
    <property type="match status" value="1"/>
</dbReference>
<dbReference type="EMBL" id="FUXI01000006">
    <property type="protein sequence ID" value="SJZ56130.1"/>
    <property type="molecule type" value="Genomic_DNA"/>
</dbReference>
<dbReference type="Pfam" id="PF00005">
    <property type="entry name" value="ABC_tran"/>
    <property type="match status" value="1"/>
</dbReference>
<evidence type="ECO:0000259" key="4">
    <source>
        <dbReference type="PROSITE" id="PS50893"/>
    </source>
</evidence>
<evidence type="ECO:0000256" key="3">
    <source>
        <dbReference type="ARBA" id="ARBA00022840"/>
    </source>
</evidence>
<keyword evidence="1" id="KW-0813">Transport</keyword>
<dbReference type="PANTHER" id="PTHR42939:SF1">
    <property type="entry name" value="ABC TRANSPORTER ATP-BINDING PROTEIN ALBC-RELATED"/>
    <property type="match status" value="1"/>
</dbReference>
<keyword evidence="6" id="KW-1185">Reference proteome</keyword>
<dbReference type="PROSITE" id="PS50893">
    <property type="entry name" value="ABC_TRANSPORTER_2"/>
    <property type="match status" value="1"/>
</dbReference>
<evidence type="ECO:0000313" key="5">
    <source>
        <dbReference type="EMBL" id="SJZ56130.1"/>
    </source>
</evidence>
<sequence length="230" mass="26235">MAKLSINNLSFFYKEKEILKNASLTLDEGTITGLIAPNGTGKTTFIKLIINLLTSKQGEILIDGRKYKENREKYLKSIFFLPSSENLYIHLTVMEHLQYVKKIWGSSADLSGIIRELRMGDYQNKKIKTLSLGMKQHLLIALYAASGASVLLLDEPMNSLDPTSVKLVSNFLKRLKNEGKTILFSSHNLVNLAEVCDKAIYIKEKQFSVFHSQEIDLQETYNDFYEEEIE</sequence>
<evidence type="ECO:0000313" key="6">
    <source>
        <dbReference type="Proteomes" id="UP000190328"/>
    </source>
</evidence>
<protein>
    <submittedName>
        <fullName evidence="5">ABC-2 type transport system ATP-binding protein</fullName>
    </submittedName>
</protein>
<proteinExistence type="predicted"/>
<dbReference type="InterPro" id="IPR003439">
    <property type="entry name" value="ABC_transporter-like_ATP-bd"/>
</dbReference>
<dbReference type="GO" id="GO:0016887">
    <property type="term" value="F:ATP hydrolysis activity"/>
    <property type="evidence" value="ECO:0007669"/>
    <property type="project" value="InterPro"/>
</dbReference>
<dbReference type="InterPro" id="IPR003593">
    <property type="entry name" value="AAA+_ATPase"/>
</dbReference>
<dbReference type="InterPro" id="IPR051782">
    <property type="entry name" value="ABC_Transporter_VariousFunc"/>
</dbReference>
<dbReference type="STRING" id="263852.SAMN02745116_00736"/>
<reference evidence="6" key="1">
    <citation type="submission" date="2017-02" db="EMBL/GenBank/DDBJ databases">
        <authorList>
            <person name="Varghese N."/>
            <person name="Submissions S."/>
        </authorList>
    </citation>
    <scope>NUCLEOTIDE SEQUENCE [LARGE SCALE GENOMIC DNA]</scope>
    <source>
        <strain evidence="6">ATCC BAA-1030</strain>
    </source>
</reference>
<dbReference type="RefSeq" id="WP_078806690.1">
    <property type="nucleotide sequence ID" value="NZ_FUXI01000006.1"/>
</dbReference>
<dbReference type="OrthoDB" id="2365508at2"/>
<dbReference type="GO" id="GO:0005524">
    <property type="term" value="F:ATP binding"/>
    <property type="evidence" value="ECO:0007669"/>
    <property type="project" value="UniProtKB-KW"/>
</dbReference>
<dbReference type="InterPro" id="IPR027417">
    <property type="entry name" value="P-loop_NTPase"/>
</dbReference>
<feature type="domain" description="ABC transporter" evidence="4">
    <location>
        <begin position="4"/>
        <end position="229"/>
    </location>
</feature>
<dbReference type="Proteomes" id="UP000190328">
    <property type="component" value="Unassembled WGS sequence"/>
</dbReference>